<dbReference type="EMBL" id="AEXC02002253">
    <property type="protein sequence ID" value="KFH06711.1"/>
    <property type="molecule type" value="Genomic_DNA"/>
</dbReference>
<dbReference type="Proteomes" id="UP000028821">
    <property type="component" value="Unassembled WGS sequence"/>
</dbReference>
<sequence>MKTPSFFSRLLRRNPLPEEREWRVTLNGPQLLPACGNRVVTSKYTLWNFPFKNFWEQLHRISNMYFFFIGFLQCIPQISGTGGLPTIGMPLSVVLICNGVKDAVEDYRRHQADDVENGQICQLVGRGPPPASSSPVVSLRTRLFHFLCPRRSRASSSPPSSPSSAPPSSPSSARSSARSSAPSASPLSPFPWESVELGDIVVCFRDDFFPADLLLLASADPNGVAFIETAGLDGEGNMKVKQLQKDLALWIGHQPHAANLSASAGTRASATSPPAALLAALQEIGTLSGSLCCDWPNRDLLRCDGILTVSRRRRQEPARGNGAEEEAAAVGSCRTGDASRVQRRDAHGPNGDSEERQVPVNIDNMLLRGCRLRNTDWIVGLAVYTGDNTKIQL</sequence>
<evidence type="ECO:0000256" key="1">
    <source>
        <dbReference type="SAM" id="MobiDB-lite"/>
    </source>
</evidence>
<dbReference type="Gene3D" id="2.70.150.10">
    <property type="entry name" value="Calcium-transporting ATPase, cytoplasmic transduction domain A"/>
    <property type="match status" value="1"/>
</dbReference>
<dbReference type="GO" id="GO:0005886">
    <property type="term" value="C:plasma membrane"/>
    <property type="evidence" value="ECO:0007669"/>
    <property type="project" value="TreeGrafter"/>
</dbReference>
<protein>
    <submittedName>
        <fullName evidence="3">Phospholipid-translocating P-type ATPase, flippase subfamily protein</fullName>
        <ecNumber evidence="3">3.6.3.1</ecNumber>
    </submittedName>
</protein>
<feature type="compositionally biased region" description="Low complexity" evidence="1">
    <location>
        <begin position="170"/>
        <end position="187"/>
    </location>
</feature>
<evidence type="ECO:0000313" key="3">
    <source>
        <dbReference type="EMBL" id="KFH06711.1"/>
    </source>
</evidence>
<dbReference type="SUPFAM" id="SSF81653">
    <property type="entry name" value="Calcium ATPase, transduction domain A"/>
    <property type="match status" value="1"/>
</dbReference>
<feature type="compositionally biased region" description="Basic and acidic residues" evidence="1">
    <location>
        <begin position="340"/>
        <end position="357"/>
    </location>
</feature>
<comment type="caution">
    <text evidence="3">The sequence shown here is derived from an EMBL/GenBank/DDBJ whole genome shotgun (WGS) entry which is preliminary data.</text>
</comment>
<organism evidence="3 4">
    <name type="scientific">Toxoplasma gondii MAS</name>
    <dbReference type="NCBI Taxonomy" id="943118"/>
    <lineage>
        <taxon>Eukaryota</taxon>
        <taxon>Sar</taxon>
        <taxon>Alveolata</taxon>
        <taxon>Apicomplexa</taxon>
        <taxon>Conoidasida</taxon>
        <taxon>Coccidia</taxon>
        <taxon>Eucoccidiorida</taxon>
        <taxon>Eimeriorina</taxon>
        <taxon>Sarcocystidae</taxon>
        <taxon>Toxoplasma</taxon>
    </lineage>
</organism>
<feature type="compositionally biased region" description="Pro residues" evidence="1">
    <location>
        <begin position="159"/>
        <end position="169"/>
    </location>
</feature>
<dbReference type="GO" id="GO:0045332">
    <property type="term" value="P:phospholipid translocation"/>
    <property type="evidence" value="ECO:0007669"/>
    <property type="project" value="TreeGrafter"/>
</dbReference>
<dbReference type="InterPro" id="IPR023298">
    <property type="entry name" value="ATPase_P-typ_TM_dom_sf"/>
</dbReference>
<dbReference type="SUPFAM" id="SSF81665">
    <property type="entry name" value="Calcium ATPase, transmembrane domain M"/>
    <property type="match status" value="1"/>
</dbReference>
<feature type="non-terminal residue" evidence="3">
    <location>
        <position position="393"/>
    </location>
</feature>
<proteinExistence type="predicted"/>
<name>A0A086Q279_TOXGO</name>
<dbReference type="VEuPathDB" id="ToxoDB:TGMAS_216380A"/>
<dbReference type="PANTHER" id="PTHR24092">
    <property type="entry name" value="PROBABLE PHOSPHOLIPID-TRANSPORTING ATPASE"/>
    <property type="match status" value="1"/>
</dbReference>
<dbReference type="AlphaFoldDB" id="A0A086Q279"/>
<dbReference type="PANTHER" id="PTHR24092:SF150">
    <property type="entry name" value="PHOSPHOLIPID-TRANSPORTING ATPASE"/>
    <property type="match status" value="1"/>
</dbReference>
<dbReference type="GO" id="GO:0016787">
    <property type="term" value="F:hydrolase activity"/>
    <property type="evidence" value="ECO:0007669"/>
    <property type="project" value="UniProtKB-KW"/>
</dbReference>
<dbReference type="EC" id="3.6.3.1" evidence="3"/>
<evidence type="ECO:0000259" key="2">
    <source>
        <dbReference type="Pfam" id="PF16209"/>
    </source>
</evidence>
<feature type="region of interest" description="Disordered" evidence="1">
    <location>
        <begin position="313"/>
        <end position="357"/>
    </location>
</feature>
<gene>
    <name evidence="3" type="ORF">TGMAS_216380A</name>
</gene>
<dbReference type="InterPro" id="IPR008250">
    <property type="entry name" value="ATPase_P-typ_transduc_dom_A_sf"/>
</dbReference>
<keyword evidence="3" id="KW-0378">Hydrolase</keyword>
<evidence type="ECO:0000313" key="4">
    <source>
        <dbReference type="Proteomes" id="UP000028821"/>
    </source>
</evidence>
<reference evidence="3 4" key="1">
    <citation type="submission" date="2014-04" db="EMBL/GenBank/DDBJ databases">
        <authorList>
            <person name="Sibley D."/>
            <person name="Venepally P."/>
            <person name="Karamycheva S."/>
            <person name="Hadjithomas M."/>
            <person name="Khan A."/>
            <person name="Brunk B."/>
            <person name="Roos D."/>
            <person name="Caler E."/>
            <person name="Lorenzi H."/>
        </authorList>
    </citation>
    <scope>NUCLEOTIDE SEQUENCE [LARGE SCALE GENOMIC DNA]</scope>
    <source>
        <strain evidence="3 4">MAS</strain>
    </source>
</reference>
<feature type="domain" description="P-type ATPase N-terminal" evidence="2">
    <location>
        <begin position="35"/>
        <end position="86"/>
    </location>
</feature>
<dbReference type="GO" id="GO:0140326">
    <property type="term" value="F:ATPase-coupled intramembrane lipid transporter activity"/>
    <property type="evidence" value="ECO:0007669"/>
    <property type="project" value="TreeGrafter"/>
</dbReference>
<accession>A0A086Q279</accession>
<dbReference type="Pfam" id="PF16209">
    <property type="entry name" value="PhoLip_ATPase_N"/>
    <property type="match status" value="1"/>
</dbReference>
<dbReference type="InterPro" id="IPR032631">
    <property type="entry name" value="P-type_ATPase_N"/>
</dbReference>
<feature type="region of interest" description="Disordered" evidence="1">
    <location>
        <begin position="151"/>
        <end position="188"/>
    </location>
</feature>